<proteinExistence type="predicted"/>
<feature type="compositionally biased region" description="Polar residues" evidence="1">
    <location>
        <begin position="231"/>
        <end position="250"/>
    </location>
</feature>
<feature type="compositionally biased region" description="Pro residues" evidence="1">
    <location>
        <begin position="672"/>
        <end position="695"/>
    </location>
</feature>
<feature type="compositionally biased region" description="Low complexity" evidence="1">
    <location>
        <begin position="455"/>
        <end position="482"/>
    </location>
</feature>
<evidence type="ECO:0000259" key="2">
    <source>
        <dbReference type="Pfam" id="PF23265"/>
    </source>
</evidence>
<feature type="compositionally biased region" description="Low complexity" evidence="1">
    <location>
        <begin position="640"/>
        <end position="660"/>
    </location>
</feature>
<gene>
    <name evidence="3" type="primary">KY</name>
    <name evidence="3" type="ORF">TR113799</name>
</gene>
<evidence type="ECO:0000313" key="3">
    <source>
        <dbReference type="EMBL" id="JAP60850.1"/>
    </source>
</evidence>
<feature type="domain" description="KY-like immunoglobulin-like" evidence="2">
    <location>
        <begin position="935"/>
        <end position="1050"/>
    </location>
</feature>
<sequence length="1349" mass="148356">MLHKATPDQITTNSFLADSAYRLYPSTTNLDAAVALEASEHKRKIAQLRHHFLTQLNFVVKDNAIQSTSPSSSTGFFPADSLKGTRLNCKLSEHPPSGLIFKSKSATDFTQLNLSAFRNIDPNFHIKNPSLFVSNNKAGVKSSNFLAERKSVQRGKQTTIPAFLHSADSLRASQSQQNPISNLSIKIDNNELHSLSLKTVAGDSSVHVPGCPIYTLSQCIGTTSARLISGTETSLPRPTNSTHRSTSYQFPDSELPNLDEIKVKDSEEVYRLPCRNFSPLPSQCTSAFYSSADVLQNRHFTKRKGRKMSKNHQDFCRLSADFGSVDRDPLQLGFYFEPVSTTAVKGELHSLADTKRSYRACTPWPVRHRGQPDQDLVHGLHGENRRRSISPIPYASLPVVKDPTLGNSTQPSSCRRSNRAPPDQPLTENEHGNPGNILFLTESLSANDFRQVDHSPFSSVSSKKTSPSSSSSSSICSPERSPQLLRRHERRTRSWQGRQQRHRSRPNVREQDRLLVDSLTRRIQPMLLEGRAAEVKTLLLHALAKPSTRERALRLIGYVSDALSSSWAVQIPDSPSATGVTTMGDSFSGLRLGPERPTARHSFSSDARSDRWGMGTGSTTSIHTPDFAVSASLSRGDPVGGNRNNNNNNSRYCGNNGGSYYALRLPPGGVVEPPPPPSPFSSASPPPKPFPPPSPKNAVMPSEERLRQLEARTLQLRDYNPLLITDLVTELTLDCSTDVEIVRSFFVWVTSKDFQQVDYDPAAAPDSFVGLLRNVKAGRVSVNELFHELCRFAGIPCHFISGRSKGAGYRPGMTLSENSLFRNTWLAVYVAKSWRFINCNWAARYRCVGNLPDHATYAGQQSLPPPSPAAAAAPLHSGRNNLHSLPPSPSSPSGGVGGGGGYDEFYFLTEPSEHIYEHFPDKRAWQLLAKPISEKKFISLPVLKSAFFNTKLALKKPYSAKLITKNGQVTVKLRMPKFVGISSSLENCADGSALRGLCLIEVLTQPADNVRVVCAPSQPGRYYLNVYVSSDWRRDDIRELACSFLVECSEFNFSRLVVMGRLPEVGFLGRTPAAQHFGVVACGTTNGRSGGGGAINRPYILHTSLEPLKLPFAIASGLRICHQLKSFDRPSQQMTDCDNYALLQMRSHLLVSASASRSPPRSSANAHYHIRLPANAFFYFTVYAAYELDSDADHLECVYRILIDARRPTLVTGSGGAASAVAAFPRQTYWWVGCRLLEPTRFNLEAGRRHLFRLDAPPHRFTSIAVVINGEEWHFLEALSPRLPGRWSGKVSVGAVLGQLSIYGSLAATADANSSPVATVGGGRFTSSEDVAYVKLLDYALVHANTTKN</sequence>
<dbReference type="InterPro" id="IPR056564">
    <property type="entry name" value="Ig-like_KY"/>
</dbReference>
<feature type="region of interest" description="Disordered" evidence="1">
    <location>
        <begin position="383"/>
        <end position="437"/>
    </location>
</feature>
<reference evidence="3" key="1">
    <citation type="submission" date="2016-01" db="EMBL/GenBank/DDBJ databases">
        <title>Reference transcriptome for the parasite Schistocephalus solidus: insights into the molecular evolution of parasitism.</title>
        <authorList>
            <person name="Hebert F.O."/>
            <person name="Grambauer S."/>
            <person name="Barber I."/>
            <person name="Landry C.R."/>
            <person name="Aubin-Horth N."/>
        </authorList>
    </citation>
    <scope>NUCLEOTIDE SEQUENCE</scope>
</reference>
<dbReference type="PANTHER" id="PTHR47020:SF1">
    <property type="entry name" value="HILLARIN"/>
    <property type="match status" value="1"/>
</dbReference>
<dbReference type="PANTHER" id="PTHR47020">
    <property type="entry name" value="HILLARIN"/>
    <property type="match status" value="1"/>
</dbReference>
<dbReference type="Pfam" id="PF23265">
    <property type="entry name" value="Ig-like_KY"/>
    <property type="match status" value="1"/>
</dbReference>
<protein>
    <submittedName>
        <fullName evidence="3">Kyphoscoliosis peptidase</fullName>
    </submittedName>
</protein>
<name>A0A0V0J5I0_SCHSO</name>
<dbReference type="SUPFAM" id="SSF54001">
    <property type="entry name" value="Cysteine proteinases"/>
    <property type="match status" value="1"/>
</dbReference>
<organism evidence="3">
    <name type="scientific">Schistocephalus solidus</name>
    <name type="common">Tapeworm</name>
    <dbReference type="NCBI Taxonomy" id="70667"/>
    <lineage>
        <taxon>Eukaryota</taxon>
        <taxon>Metazoa</taxon>
        <taxon>Spiralia</taxon>
        <taxon>Lophotrochozoa</taxon>
        <taxon>Platyhelminthes</taxon>
        <taxon>Cestoda</taxon>
        <taxon>Eucestoda</taxon>
        <taxon>Diphyllobothriidea</taxon>
        <taxon>Diphyllobothriidae</taxon>
        <taxon>Schistocephalus</taxon>
    </lineage>
</organism>
<dbReference type="EMBL" id="GEEE01002375">
    <property type="protein sequence ID" value="JAP60850.1"/>
    <property type="molecule type" value="Transcribed_RNA"/>
</dbReference>
<dbReference type="InterPro" id="IPR038765">
    <property type="entry name" value="Papain-like_cys_pep_sf"/>
</dbReference>
<feature type="region of interest" description="Disordered" evidence="1">
    <location>
        <begin position="588"/>
        <end position="703"/>
    </location>
</feature>
<evidence type="ECO:0000256" key="1">
    <source>
        <dbReference type="SAM" id="MobiDB-lite"/>
    </source>
</evidence>
<accession>A0A0V0J5I0</accession>
<feature type="compositionally biased region" description="Polar residues" evidence="1">
    <location>
        <begin position="405"/>
        <end position="415"/>
    </location>
</feature>
<feature type="compositionally biased region" description="Basic residues" evidence="1">
    <location>
        <begin position="485"/>
        <end position="506"/>
    </location>
</feature>
<feature type="region of interest" description="Disordered" evidence="1">
    <location>
        <begin position="453"/>
        <end position="509"/>
    </location>
</feature>
<feature type="region of interest" description="Disordered" evidence="1">
    <location>
        <begin position="231"/>
        <end position="251"/>
    </location>
</feature>
<dbReference type="InterPro" id="IPR053041">
    <property type="entry name" value="Transglut-like_Superfamily_Mod"/>
</dbReference>
<feature type="region of interest" description="Disordered" evidence="1">
    <location>
        <begin position="859"/>
        <end position="896"/>
    </location>
</feature>